<organism evidence="3 4">
    <name type="scientific">Taibaiella soli</name>
    <dbReference type="NCBI Taxonomy" id="1649169"/>
    <lineage>
        <taxon>Bacteria</taxon>
        <taxon>Pseudomonadati</taxon>
        <taxon>Bacteroidota</taxon>
        <taxon>Chitinophagia</taxon>
        <taxon>Chitinophagales</taxon>
        <taxon>Chitinophagaceae</taxon>
        <taxon>Taibaiella</taxon>
    </lineage>
</organism>
<name>A0A2W2C068_9BACT</name>
<keyword evidence="1 2" id="KW-0732">Signal</keyword>
<dbReference type="PANTHER" id="PTHR35869">
    <property type="entry name" value="OUTER-MEMBRANE LIPOPROTEIN CARRIER PROTEIN"/>
    <property type="match status" value="1"/>
</dbReference>
<comment type="caution">
    <text evidence="3">The sequence shown here is derived from an EMBL/GenBank/DDBJ whole genome shotgun (WGS) entry which is preliminary data.</text>
</comment>
<dbReference type="InterPro" id="IPR004564">
    <property type="entry name" value="OM_lipoprot_carrier_LolA-like"/>
</dbReference>
<sequence length="219" mass="24403">MIRMKKFLSLGILILLCAVQTSFAQTDAKAKAVLDAVSKKINGLKSLKANFALHLASANGKVSESKKGTFSMKGQKYHVVLGGQEIICDNKTVWTYTKDANEVQVSTFNPNEQTISPAKLFTNFYDKEYKYKYVGERKVNGKNCDVVEMTPVNTAKQFKKIELAVDKASSTIVGGNIWEKNGNQYQYEISGFTPNAPIADTYFTFNPKQYPGVEVVDLR</sequence>
<dbReference type="Gene3D" id="2.50.20.10">
    <property type="entry name" value="Lipoprotein localisation LolA/LolB/LppX"/>
    <property type="match status" value="1"/>
</dbReference>
<feature type="chain" id="PRO_5016094150" evidence="2">
    <location>
        <begin position="25"/>
        <end position="219"/>
    </location>
</feature>
<dbReference type="OrthoDB" id="9810685at2"/>
<dbReference type="Proteomes" id="UP000248745">
    <property type="component" value="Unassembled WGS sequence"/>
</dbReference>
<dbReference type="AlphaFoldDB" id="A0A2W2C068"/>
<evidence type="ECO:0000256" key="2">
    <source>
        <dbReference type="SAM" id="SignalP"/>
    </source>
</evidence>
<evidence type="ECO:0000256" key="1">
    <source>
        <dbReference type="ARBA" id="ARBA00022729"/>
    </source>
</evidence>
<reference evidence="3 4" key="1">
    <citation type="submission" date="2018-06" db="EMBL/GenBank/DDBJ databases">
        <title>Mucibacter soli gen. nov., sp. nov., a new member of the family Chitinophagaceae producing mucin.</title>
        <authorList>
            <person name="Kim M.-K."/>
            <person name="Park S."/>
            <person name="Kim T.-S."/>
            <person name="Joung Y."/>
            <person name="Han J.-H."/>
            <person name="Kim S.B."/>
        </authorList>
    </citation>
    <scope>NUCLEOTIDE SEQUENCE [LARGE SCALE GENOMIC DNA]</scope>
    <source>
        <strain evidence="3 4">R1-15</strain>
    </source>
</reference>
<dbReference type="SUPFAM" id="SSF89392">
    <property type="entry name" value="Prokaryotic lipoproteins and lipoprotein localization factors"/>
    <property type="match status" value="1"/>
</dbReference>
<gene>
    <name evidence="3" type="ORF">DN068_07975</name>
</gene>
<protein>
    <submittedName>
        <fullName evidence="3">Outer membrane lipoprotein carrier protein LolA</fullName>
    </submittedName>
</protein>
<evidence type="ECO:0000313" key="4">
    <source>
        <dbReference type="Proteomes" id="UP000248745"/>
    </source>
</evidence>
<proteinExistence type="predicted"/>
<keyword evidence="4" id="KW-1185">Reference proteome</keyword>
<keyword evidence="3" id="KW-0449">Lipoprotein</keyword>
<accession>A0A2W2C068</accession>
<feature type="signal peptide" evidence="2">
    <location>
        <begin position="1"/>
        <end position="24"/>
    </location>
</feature>
<dbReference type="Pfam" id="PF03548">
    <property type="entry name" value="LolA"/>
    <property type="match status" value="1"/>
</dbReference>
<dbReference type="CDD" id="cd16325">
    <property type="entry name" value="LolA"/>
    <property type="match status" value="1"/>
</dbReference>
<dbReference type="EMBL" id="QKTW01000012">
    <property type="protein sequence ID" value="PZF73463.1"/>
    <property type="molecule type" value="Genomic_DNA"/>
</dbReference>
<dbReference type="InterPro" id="IPR029046">
    <property type="entry name" value="LolA/LolB/LppX"/>
</dbReference>
<evidence type="ECO:0000313" key="3">
    <source>
        <dbReference type="EMBL" id="PZF73463.1"/>
    </source>
</evidence>
<dbReference type="PANTHER" id="PTHR35869:SF1">
    <property type="entry name" value="OUTER-MEMBRANE LIPOPROTEIN CARRIER PROTEIN"/>
    <property type="match status" value="1"/>
</dbReference>